<sequence length="104" mass="12395">MLLAELLYNHFEMKDTRLNTFKGIIKSLMLYRGSKYTNMTEIEGDKLLDSKIKAVYRFLQEDNINIDDYYKFMKNYIPQGKVVLSIDRTTWELGQKQLESKSNR</sequence>
<evidence type="ECO:0000313" key="1">
    <source>
        <dbReference type="EMBL" id="BFD46249.1"/>
    </source>
</evidence>
<reference evidence="1" key="1">
    <citation type="submission" date="2024-01" db="EMBL/GenBank/DDBJ databases">
        <title>Sequencing the genomes of a sandfly, Sergentomyia squamirostris, and its two endosymbionts.</title>
        <authorList>
            <person name="Itokawa K."/>
            <person name="Sanjoba C."/>
        </authorList>
    </citation>
    <scope>NUCLEOTIDE SEQUENCE</scope>
    <source>
        <strain evidence="1">RiSSQ</strain>
    </source>
</reference>
<dbReference type="AlphaFoldDB" id="A0AAT9G8U9"/>
<protein>
    <recommendedName>
        <fullName evidence="2">Transposase</fullName>
    </recommendedName>
</protein>
<gene>
    <name evidence="1" type="ORF">DMENIID0002_08950</name>
</gene>
<organism evidence="1">
    <name type="scientific">Candidatus Tisiphia endosymbiont of Sergentomyia squamirostris</name>
    <dbReference type="NCBI Taxonomy" id="3113639"/>
    <lineage>
        <taxon>Bacteria</taxon>
        <taxon>Pseudomonadati</taxon>
        <taxon>Pseudomonadota</taxon>
        <taxon>Alphaproteobacteria</taxon>
        <taxon>Rickettsiales</taxon>
        <taxon>Rickettsiaceae</taxon>
        <taxon>Rickettsieae</taxon>
        <taxon>Candidatus Tisiphia</taxon>
    </lineage>
</organism>
<dbReference type="EMBL" id="AP029170">
    <property type="protein sequence ID" value="BFD46249.1"/>
    <property type="molecule type" value="Genomic_DNA"/>
</dbReference>
<proteinExistence type="predicted"/>
<accession>A0AAT9G8U9</accession>
<name>A0AAT9G8U9_9RICK</name>
<evidence type="ECO:0008006" key="2">
    <source>
        <dbReference type="Google" id="ProtNLM"/>
    </source>
</evidence>